<feature type="transmembrane region" description="Helical" evidence="7">
    <location>
        <begin position="364"/>
        <end position="388"/>
    </location>
</feature>
<evidence type="ECO:0000256" key="1">
    <source>
        <dbReference type="ARBA" id="ARBA00004651"/>
    </source>
</evidence>
<evidence type="ECO:0000256" key="7">
    <source>
        <dbReference type="SAM" id="Phobius"/>
    </source>
</evidence>
<evidence type="ECO:0000256" key="5">
    <source>
        <dbReference type="ARBA" id="ARBA00023136"/>
    </source>
</evidence>
<evidence type="ECO:0000313" key="10">
    <source>
        <dbReference type="EMBL" id="AHG87818.1"/>
    </source>
</evidence>
<evidence type="ECO:0000256" key="2">
    <source>
        <dbReference type="ARBA" id="ARBA00022475"/>
    </source>
</evidence>
<dbReference type="RefSeq" id="WP_025409376.1">
    <property type="nucleotide sequence ID" value="NZ_CP007128.1"/>
</dbReference>
<dbReference type="PANTHER" id="PTHR30572">
    <property type="entry name" value="MEMBRANE COMPONENT OF TRANSPORTER-RELATED"/>
    <property type="match status" value="1"/>
</dbReference>
<protein>
    <submittedName>
        <fullName evidence="10">Permease</fullName>
    </submittedName>
</protein>
<keyword evidence="4 7" id="KW-1133">Transmembrane helix</keyword>
<keyword evidence="2" id="KW-1003">Cell membrane</keyword>
<dbReference type="Pfam" id="PF12704">
    <property type="entry name" value="MacB_PCD"/>
    <property type="match status" value="2"/>
</dbReference>
<dbReference type="Pfam" id="PF02687">
    <property type="entry name" value="FtsX"/>
    <property type="match status" value="2"/>
</dbReference>
<dbReference type="Proteomes" id="UP000019151">
    <property type="component" value="Chromosome"/>
</dbReference>
<evidence type="ECO:0000256" key="4">
    <source>
        <dbReference type="ARBA" id="ARBA00022989"/>
    </source>
</evidence>
<feature type="transmembrane region" description="Helical" evidence="7">
    <location>
        <begin position="738"/>
        <end position="763"/>
    </location>
</feature>
<feature type="transmembrane region" description="Helical" evidence="7">
    <location>
        <begin position="322"/>
        <end position="344"/>
    </location>
</feature>
<feature type="transmembrane region" description="Helical" evidence="7">
    <location>
        <begin position="769"/>
        <end position="788"/>
    </location>
</feature>
<keyword evidence="11" id="KW-1185">Reference proteome</keyword>
<dbReference type="STRING" id="861299.J421_0281"/>
<evidence type="ECO:0000256" key="3">
    <source>
        <dbReference type="ARBA" id="ARBA00022692"/>
    </source>
</evidence>
<evidence type="ECO:0000313" key="11">
    <source>
        <dbReference type="Proteomes" id="UP000019151"/>
    </source>
</evidence>
<feature type="domain" description="ABC3 transporter permease C-terminal" evidence="8">
    <location>
        <begin position="278"/>
        <end position="395"/>
    </location>
</feature>
<comment type="subcellular location">
    <subcellularLocation>
        <location evidence="1">Cell membrane</location>
        <topology evidence="1">Multi-pass membrane protein</topology>
    </subcellularLocation>
</comment>
<dbReference type="InterPro" id="IPR025857">
    <property type="entry name" value="MacB_PCD"/>
</dbReference>
<dbReference type="NCBIfam" id="TIGR03434">
    <property type="entry name" value="ADOP"/>
    <property type="match status" value="1"/>
</dbReference>
<feature type="transmembrane region" description="Helical" evidence="7">
    <location>
        <begin position="274"/>
        <end position="295"/>
    </location>
</feature>
<dbReference type="EMBL" id="CP007128">
    <property type="protein sequence ID" value="AHG87818.1"/>
    <property type="molecule type" value="Genomic_DNA"/>
</dbReference>
<evidence type="ECO:0000259" key="9">
    <source>
        <dbReference type="Pfam" id="PF12704"/>
    </source>
</evidence>
<accession>W0REL3</accession>
<evidence type="ECO:0000256" key="6">
    <source>
        <dbReference type="ARBA" id="ARBA00038076"/>
    </source>
</evidence>
<dbReference type="InParanoid" id="W0REL3"/>
<dbReference type="InterPro" id="IPR003838">
    <property type="entry name" value="ABC3_permease_C"/>
</dbReference>
<dbReference type="GO" id="GO:0022857">
    <property type="term" value="F:transmembrane transporter activity"/>
    <property type="evidence" value="ECO:0007669"/>
    <property type="project" value="TreeGrafter"/>
</dbReference>
<sequence>MLSDLRYALRQLRSAPGFALVAVLSLALGIGANAAIFSVGNALLLRPLHGAGDLVRVYRNHHSPLNYSELTAVAEQTRGVFADVVGERLMSLARTDGTEPEKLTGSIVAGNFFPALGVRPALGRVLTGADSAAQSAQLVVLSHRYWERRLGADPNVVGRVLRINGQPFTVAGVADAGFTSSVMPWRPDVFFSSAASLPLTGQRAEEWGGSLYITARLRDGVSRRSADAALAVAARRMVAADTARYAGDRFTLRTDHARGVNAELRTPVVAGTGLLLGVVSVVLLIACANVANLLLARATTRGREVGMRVALGASRGRLVRQLLTESVVLAAAGGALGLFVASWATRALGDALTARVPEPVLVDFAPDATVTLYTVALTVATALLFGLVPALRASRPAVLPALKDGAGGAVGTRSRLRGTLVGVQVALCTLCLAVASLLVHSLSNARRMDPGFDTRGVLDLAVDLQSRQLEPAARREFFRRLVEQARATPGVRAASVAAIVPLGGSNMQTLVWASGVRGDRPDGSRLVYFNTVGDGYFETLRLPIVRGREFTTADRDGAPGALVVNETMARRLWPDGDALGRRVSLDGPGGPWLTVVGVARDAKYNSVGEDTPAFMYLAAAQSTRAEMVLHARAADPTTAATLGRTLRAAVVSMDPLLPPPTVATIDDDMRISMLPAQLGAAFTAVFGGLALLLAAVGIYGVVAFAVARRTREIGVRAALGAAPARLVRRMMGEAGRAVVVGLAIGLALTLLVERLLGSALYGIGAVDPVTLVAAPLVLGLAASLAAYLPARRATRVSPTVALRSE</sequence>
<comment type="similarity">
    <text evidence="6">Belongs to the ABC-4 integral membrane protein family.</text>
</comment>
<dbReference type="eggNOG" id="COG0577">
    <property type="taxonomic scope" value="Bacteria"/>
</dbReference>
<dbReference type="InterPro" id="IPR017800">
    <property type="entry name" value="ADOP"/>
</dbReference>
<dbReference type="PANTHER" id="PTHR30572:SF4">
    <property type="entry name" value="ABC TRANSPORTER PERMEASE YTRF"/>
    <property type="match status" value="1"/>
</dbReference>
<reference evidence="10 11" key="1">
    <citation type="journal article" date="2014" name="Genome Announc.">
        <title>Genome Sequence and Methylome of Soil Bacterium Gemmatirosa kalamazoonensis KBS708T, a Member of the Rarely Cultivated Gemmatimonadetes Phylum.</title>
        <authorList>
            <person name="Debruyn J.M."/>
            <person name="Radosevich M."/>
            <person name="Wommack K.E."/>
            <person name="Polson S.W."/>
            <person name="Hauser L.J."/>
            <person name="Fawaz M.N."/>
            <person name="Korlach J."/>
            <person name="Tsai Y.C."/>
        </authorList>
    </citation>
    <scope>NUCLEOTIDE SEQUENCE [LARGE SCALE GENOMIC DNA]</scope>
    <source>
        <strain evidence="10 11">KBS708</strain>
    </source>
</reference>
<feature type="domain" description="MacB-like periplasmic core" evidence="9">
    <location>
        <begin position="20"/>
        <end position="230"/>
    </location>
</feature>
<feature type="domain" description="MacB-like periplasmic core" evidence="9">
    <location>
        <begin position="477"/>
        <end position="647"/>
    </location>
</feature>
<feature type="domain" description="ABC3 transporter permease C-terminal" evidence="8">
    <location>
        <begin position="685"/>
        <end position="798"/>
    </location>
</feature>
<evidence type="ECO:0000259" key="8">
    <source>
        <dbReference type="Pfam" id="PF02687"/>
    </source>
</evidence>
<dbReference type="KEGG" id="gba:J421_0281"/>
<dbReference type="InterPro" id="IPR050250">
    <property type="entry name" value="Macrolide_Exporter_MacB"/>
</dbReference>
<keyword evidence="3 7" id="KW-0812">Transmembrane</keyword>
<organism evidence="10 11">
    <name type="scientific">Gemmatirosa kalamazoonensis</name>
    <dbReference type="NCBI Taxonomy" id="861299"/>
    <lineage>
        <taxon>Bacteria</taxon>
        <taxon>Pseudomonadati</taxon>
        <taxon>Gemmatimonadota</taxon>
        <taxon>Gemmatimonadia</taxon>
        <taxon>Gemmatimonadales</taxon>
        <taxon>Gemmatimonadaceae</taxon>
        <taxon>Gemmatirosa</taxon>
    </lineage>
</organism>
<name>W0REL3_9BACT</name>
<dbReference type="GO" id="GO:0005886">
    <property type="term" value="C:plasma membrane"/>
    <property type="evidence" value="ECO:0007669"/>
    <property type="project" value="UniProtKB-SubCell"/>
</dbReference>
<feature type="transmembrane region" description="Helical" evidence="7">
    <location>
        <begin position="678"/>
        <end position="706"/>
    </location>
</feature>
<proteinExistence type="inferred from homology"/>
<dbReference type="HOGENOM" id="CLU_009433_0_0_0"/>
<feature type="transmembrane region" description="Helical" evidence="7">
    <location>
        <begin position="420"/>
        <end position="439"/>
    </location>
</feature>
<dbReference type="AlphaFoldDB" id="W0REL3"/>
<dbReference type="OrthoDB" id="9770036at2"/>
<keyword evidence="5 7" id="KW-0472">Membrane</keyword>
<gene>
    <name evidence="10" type="ORF">J421_0281</name>
</gene>